<gene>
    <name evidence="8" type="ORF">O6P43_033575</name>
</gene>
<dbReference type="InterPro" id="IPR056750">
    <property type="entry name" value="RRM_ESF1"/>
</dbReference>
<feature type="compositionally biased region" description="Basic residues" evidence="5">
    <location>
        <begin position="448"/>
        <end position="459"/>
    </location>
</feature>
<protein>
    <submittedName>
        <fullName evidence="8">Pre-rRNA-processing protein esf1</fullName>
    </submittedName>
</protein>
<feature type="compositionally biased region" description="Basic and acidic residues" evidence="5">
    <location>
        <begin position="632"/>
        <end position="641"/>
    </location>
</feature>
<dbReference type="Pfam" id="PF25121">
    <property type="entry name" value="RRM_ESF1"/>
    <property type="match status" value="1"/>
</dbReference>
<proteinExistence type="inferred from homology"/>
<feature type="compositionally biased region" description="Basic and acidic residues" evidence="5">
    <location>
        <begin position="374"/>
        <end position="386"/>
    </location>
</feature>
<feature type="compositionally biased region" description="Acidic residues" evidence="5">
    <location>
        <begin position="106"/>
        <end position="134"/>
    </location>
</feature>
<feature type="region of interest" description="Disordered" evidence="5">
    <location>
        <begin position="1"/>
        <end position="174"/>
    </location>
</feature>
<organism evidence="8 9">
    <name type="scientific">Quillaja saponaria</name>
    <name type="common">Soap bark tree</name>
    <dbReference type="NCBI Taxonomy" id="32244"/>
    <lineage>
        <taxon>Eukaryota</taxon>
        <taxon>Viridiplantae</taxon>
        <taxon>Streptophyta</taxon>
        <taxon>Embryophyta</taxon>
        <taxon>Tracheophyta</taxon>
        <taxon>Spermatophyta</taxon>
        <taxon>Magnoliopsida</taxon>
        <taxon>eudicotyledons</taxon>
        <taxon>Gunneridae</taxon>
        <taxon>Pentapetalae</taxon>
        <taxon>rosids</taxon>
        <taxon>fabids</taxon>
        <taxon>Fabales</taxon>
        <taxon>Quillajaceae</taxon>
        <taxon>Quillaja</taxon>
    </lineage>
</organism>
<evidence type="ECO:0000313" key="8">
    <source>
        <dbReference type="EMBL" id="KAJ7944121.1"/>
    </source>
</evidence>
<accession>A0AAD7KR54</accession>
<reference evidence="8" key="1">
    <citation type="journal article" date="2023" name="Science">
        <title>Elucidation of the pathway for biosynthesis of saponin adjuvants from the soapbark tree.</title>
        <authorList>
            <person name="Reed J."/>
            <person name="Orme A."/>
            <person name="El-Demerdash A."/>
            <person name="Owen C."/>
            <person name="Martin L.B.B."/>
            <person name="Misra R.C."/>
            <person name="Kikuchi S."/>
            <person name="Rejzek M."/>
            <person name="Martin A.C."/>
            <person name="Harkess A."/>
            <person name="Leebens-Mack J."/>
            <person name="Louveau T."/>
            <person name="Stephenson M.J."/>
            <person name="Osbourn A."/>
        </authorList>
    </citation>
    <scope>NUCLEOTIDE SEQUENCE</scope>
    <source>
        <strain evidence="8">S10</strain>
    </source>
</reference>
<feature type="compositionally biased region" description="Basic and acidic residues" evidence="5">
    <location>
        <begin position="599"/>
        <end position="612"/>
    </location>
</feature>
<dbReference type="GO" id="GO:0006364">
    <property type="term" value="P:rRNA processing"/>
    <property type="evidence" value="ECO:0007669"/>
    <property type="project" value="InterPro"/>
</dbReference>
<evidence type="ECO:0000259" key="6">
    <source>
        <dbReference type="Pfam" id="PF08159"/>
    </source>
</evidence>
<evidence type="ECO:0000256" key="5">
    <source>
        <dbReference type="SAM" id="MobiDB-lite"/>
    </source>
</evidence>
<dbReference type="PANTHER" id="PTHR12202:SF0">
    <property type="entry name" value="ESF1 HOMOLOG"/>
    <property type="match status" value="1"/>
</dbReference>
<evidence type="ECO:0000259" key="7">
    <source>
        <dbReference type="Pfam" id="PF25121"/>
    </source>
</evidence>
<keyword evidence="4" id="KW-0539">Nucleus</keyword>
<evidence type="ECO:0000256" key="1">
    <source>
        <dbReference type="ARBA" id="ARBA00004604"/>
    </source>
</evidence>
<dbReference type="GO" id="GO:0003723">
    <property type="term" value="F:RNA binding"/>
    <property type="evidence" value="ECO:0007669"/>
    <property type="project" value="TreeGrafter"/>
</dbReference>
<evidence type="ECO:0000313" key="9">
    <source>
        <dbReference type="Proteomes" id="UP001163823"/>
    </source>
</evidence>
<dbReference type="GO" id="GO:0005730">
    <property type="term" value="C:nucleolus"/>
    <property type="evidence" value="ECO:0007669"/>
    <property type="project" value="UniProtKB-SubCell"/>
</dbReference>
<dbReference type="InterPro" id="IPR012580">
    <property type="entry name" value="NUC153"/>
</dbReference>
<feature type="region of interest" description="Disordered" evidence="5">
    <location>
        <begin position="367"/>
        <end position="413"/>
    </location>
</feature>
<dbReference type="Pfam" id="PF08159">
    <property type="entry name" value="NUC153"/>
    <property type="match status" value="1"/>
</dbReference>
<feature type="domain" description="NUC153" evidence="6">
    <location>
        <begin position="563"/>
        <end position="586"/>
    </location>
</feature>
<evidence type="ECO:0000256" key="4">
    <source>
        <dbReference type="ARBA" id="ARBA00023242"/>
    </source>
</evidence>
<dbReference type="KEGG" id="qsa:O6P43_033575"/>
<keyword evidence="3" id="KW-0175">Coiled coil</keyword>
<comment type="similarity">
    <text evidence="2">Belongs to the ESF1 family.</text>
</comment>
<name>A0AAD7KR54_QUISA</name>
<dbReference type="PANTHER" id="PTHR12202">
    <property type="entry name" value="ESF1 HOMOLOG"/>
    <property type="match status" value="1"/>
</dbReference>
<feature type="region of interest" description="Disordered" evidence="5">
    <location>
        <begin position="448"/>
        <end position="548"/>
    </location>
</feature>
<comment type="caution">
    <text evidence="8">The sequence shown here is derived from an EMBL/GenBank/DDBJ whole genome shotgun (WGS) entry which is preliminary data.</text>
</comment>
<dbReference type="EMBL" id="JARAOO010000014">
    <property type="protein sequence ID" value="KAJ7944121.1"/>
    <property type="molecule type" value="Genomic_DNA"/>
</dbReference>
<keyword evidence="9" id="KW-1185">Reference proteome</keyword>
<evidence type="ECO:0000256" key="2">
    <source>
        <dbReference type="ARBA" id="ARBA00009087"/>
    </source>
</evidence>
<sequence>MGVKNANHKKQNKKKKKNTNSDPSPPEPDNHGGRTVITDPRFSSVHSDPRFREVPKHKTKVEIDSRFNQIFTDKRFDSSSAPVDKRGKPKKRDGQQNSLRHYYKLEEEEAKEEDVEKEVEESSEEDDEDEEVSQELEKPIGLESSAESESSGSEGAETDEVESTTDTDEDEDEVYGEDMQELLEESIPQIERETHRLAIVNLDWRYVTAADLYVALSSFVPENGVIKSVAVYPSEFGLQRLKEEEVHGPVGLFDDENAKSDEDDNDEEILNEKLRAYEISRLRYYFAVVECLYQILMEFNNPPRDIATEAPANYEGLDFHTQALQLSKVPLSWDEDEPHRAKTLKRKFNADQLEELELREFLASDESESDDDVVNDKDTEDQSDKMIKKREKYRSLIQSGDGSDGDGEEDGKDMEVTFNTGLEYISKHILEKKDKKSETVWEGYLRKRREKKKARKNKSKYSSDDDSSDTDREATEQLDDFFLEEPSVKKRKVDPGKSDEEQKQQDLDKEDKASREELELLLADDQGVDTGPRGYNMKSKKAKGKKGKETLDEAKIPYVDYDDPRFAALFTSPQFALDPTDPQFKRSAVYARQLAQKQHKADWEPVERENAEKPGIANYDEQVKSDALPSDTNKHELSVID</sequence>
<evidence type="ECO:0000256" key="3">
    <source>
        <dbReference type="ARBA" id="ARBA00023054"/>
    </source>
</evidence>
<dbReference type="InterPro" id="IPR039754">
    <property type="entry name" value="Esf1"/>
</dbReference>
<feature type="compositionally biased region" description="Acidic residues" evidence="5">
    <location>
        <begin position="403"/>
        <end position="412"/>
    </location>
</feature>
<dbReference type="AlphaFoldDB" id="A0AAD7KR54"/>
<feature type="compositionally biased region" description="Basic residues" evidence="5">
    <location>
        <begin position="1"/>
        <end position="18"/>
    </location>
</feature>
<feature type="compositionally biased region" description="Basic and acidic residues" evidence="5">
    <location>
        <begin position="493"/>
        <end position="518"/>
    </location>
</feature>
<dbReference type="Proteomes" id="UP001163823">
    <property type="component" value="Chromosome 14"/>
</dbReference>
<comment type="subcellular location">
    <subcellularLocation>
        <location evidence="1">Nucleus</location>
        <location evidence="1">Nucleolus</location>
    </subcellularLocation>
</comment>
<feature type="compositionally biased region" description="Low complexity" evidence="5">
    <location>
        <begin position="143"/>
        <end position="155"/>
    </location>
</feature>
<feature type="domain" description="ESF1 RRM" evidence="7">
    <location>
        <begin position="194"/>
        <end position="291"/>
    </location>
</feature>
<feature type="compositionally biased region" description="Basic and acidic residues" evidence="5">
    <location>
        <begin position="47"/>
        <end position="65"/>
    </location>
</feature>
<feature type="region of interest" description="Disordered" evidence="5">
    <location>
        <begin position="597"/>
        <end position="641"/>
    </location>
</feature>
<feature type="compositionally biased region" description="Acidic residues" evidence="5">
    <location>
        <begin position="156"/>
        <end position="174"/>
    </location>
</feature>